<dbReference type="CDD" id="cd09917">
    <property type="entry name" value="F-box_SF"/>
    <property type="match status" value="1"/>
</dbReference>
<dbReference type="InParanoid" id="A0A401G9K5"/>
<dbReference type="OrthoDB" id="9981546at2759"/>
<dbReference type="SUPFAM" id="SSF81383">
    <property type="entry name" value="F-box domain"/>
    <property type="match status" value="1"/>
</dbReference>
<dbReference type="EMBL" id="BFAD01000002">
    <property type="protein sequence ID" value="GBE78850.1"/>
    <property type="molecule type" value="Genomic_DNA"/>
</dbReference>
<sequence length="250" mass="28549">MGLNDLPNELIIEIFTYLPVYSIFQVRAVSKKWCGLVAATPIDPVRRALLKLYLKAITSPVLLDTQPEVISYAAEFDGEAYASSIEALTRRPLPEAFHMWLLEWPAHAVIKRLWPGLPSVCKNIVRFGGVCLFPQPDLELQKFSLKLEDNKYALHFEVADWDDGNDWVCGIPMYYEQDQKVMWRMYLLLSGKGKGETLVGGVATVYGGHTKVEGRATRSMEWLDSLHLLLSRQDRALRHAECQRWRKGRA</sequence>
<organism evidence="2 3">
    <name type="scientific">Sparassis crispa</name>
    <dbReference type="NCBI Taxonomy" id="139825"/>
    <lineage>
        <taxon>Eukaryota</taxon>
        <taxon>Fungi</taxon>
        <taxon>Dikarya</taxon>
        <taxon>Basidiomycota</taxon>
        <taxon>Agaricomycotina</taxon>
        <taxon>Agaricomycetes</taxon>
        <taxon>Polyporales</taxon>
        <taxon>Sparassidaceae</taxon>
        <taxon>Sparassis</taxon>
    </lineage>
</organism>
<comment type="caution">
    <text evidence="2">The sequence shown here is derived from an EMBL/GenBank/DDBJ whole genome shotgun (WGS) entry which is preliminary data.</text>
</comment>
<proteinExistence type="predicted"/>
<dbReference type="AlphaFoldDB" id="A0A401G9K5"/>
<evidence type="ECO:0000259" key="1">
    <source>
        <dbReference type="PROSITE" id="PS50181"/>
    </source>
</evidence>
<feature type="domain" description="F-box" evidence="1">
    <location>
        <begin position="1"/>
        <end position="49"/>
    </location>
</feature>
<dbReference type="RefSeq" id="XP_027609763.1">
    <property type="nucleotide sequence ID" value="XM_027753962.1"/>
</dbReference>
<reference evidence="2 3" key="1">
    <citation type="journal article" date="2018" name="Sci. Rep.">
        <title>Genome sequence of the cauliflower mushroom Sparassis crispa (Hanabiratake) and its association with beneficial usage.</title>
        <authorList>
            <person name="Kiyama R."/>
            <person name="Furutani Y."/>
            <person name="Kawaguchi K."/>
            <person name="Nakanishi T."/>
        </authorList>
    </citation>
    <scope>NUCLEOTIDE SEQUENCE [LARGE SCALE GENOMIC DNA]</scope>
</reference>
<dbReference type="SMART" id="SM00256">
    <property type="entry name" value="FBOX"/>
    <property type="match status" value="1"/>
</dbReference>
<dbReference type="Gene3D" id="1.20.1280.50">
    <property type="match status" value="1"/>
</dbReference>
<evidence type="ECO:0000313" key="2">
    <source>
        <dbReference type="EMBL" id="GBE78850.1"/>
    </source>
</evidence>
<evidence type="ECO:0000313" key="3">
    <source>
        <dbReference type="Proteomes" id="UP000287166"/>
    </source>
</evidence>
<protein>
    <recommendedName>
        <fullName evidence="1">F-box domain-containing protein</fullName>
    </recommendedName>
</protein>
<keyword evidence="3" id="KW-1185">Reference proteome</keyword>
<dbReference type="PROSITE" id="PS50181">
    <property type="entry name" value="FBOX"/>
    <property type="match status" value="1"/>
</dbReference>
<dbReference type="GeneID" id="38775767"/>
<dbReference type="InterPro" id="IPR001810">
    <property type="entry name" value="F-box_dom"/>
</dbReference>
<dbReference type="Pfam" id="PF12937">
    <property type="entry name" value="F-box-like"/>
    <property type="match status" value="1"/>
</dbReference>
<gene>
    <name evidence="2" type="ORF">SCP_0200470</name>
</gene>
<dbReference type="InterPro" id="IPR036047">
    <property type="entry name" value="F-box-like_dom_sf"/>
</dbReference>
<dbReference type="Proteomes" id="UP000287166">
    <property type="component" value="Unassembled WGS sequence"/>
</dbReference>
<name>A0A401G9K5_9APHY</name>
<accession>A0A401G9K5</accession>